<dbReference type="Pfam" id="PF07690">
    <property type="entry name" value="MFS_1"/>
    <property type="match status" value="1"/>
</dbReference>
<evidence type="ECO:0000259" key="6">
    <source>
        <dbReference type="PROSITE" id="PS50850"/>
    </source>
</evidence>
<dbReference type="Gene3D" id="1.20.1250.20">
    <property type="entry name" value="MFS general substrate transporter like domains"/>
    <property type="match status" value="1"/>
</dbReference>
<sequence>MCTCLVLVVASVSALNLAMPELAVDLSASTTSLTWIADAYTVALAALVLPIGALGDKFGRRDILIGGTVVFAIGSAAAAFADSTSTLIAWRAVMGIGAAMIMPGTLSTITAAFPADRRTHGVAIWSGFAAAGAILGMLVAGLLLEVWSWRSIFVASAVMAVVGGLLALVLAPNTRDEDGHPLDHFGAYTSAVAIGALVYGIIEGSEAGWTSGPVVGSFAVSAAALALYAVLGFRNKHALLDPRLFGIPGFRAGAATVLVQFLAIFGFFFIGLQYLQLILGYSALKSAIALVPIALVVMPVSVLTPRLTERLGIKAVMSGGLLLLAAGIYALSFLHTDSGYLPFLGGLVLAGLGVGMTSAVGTSVIVGSLRADQQGVASAMNDATREVGAAIGIALMGSMFSSHYTSSLPALDQLPPTAAHAVESSAAAGLQAAAQLGPQGEPLAMAVRSAFIDGLSASLIVVAVIVAVAALGALLHAPRTQNAPQ</sequence>
<organism evidence="7 8">
    <name type="scientific">Nocardia abscessus</name>
    <dbReference type="NCBI Taxonomy" id="120957"/>
    <lineage>
        <taxon>Bacteria</taxon>
        <taxon>Bacillati</taxon>
        <taxon>Actinomycetota</taxon>
        <taxon>Actinomycetes</taxon>
        <taxon>Mycobacteriales</taxon>
        <taxon>Nocardiaceae</taxon>
        <taxon>Nocardia</taxon>
    </lineage>
</organism>
<gene>
    <name evidence="7" type="ORF">IU470_08255</name>
</gene>
<feature type="transmembrane region" description="Helical" evidence="5">
    <location>
        <begin position="63"/>
        <end position="81"/>
    </location>
</feature>
<feature type="transmembrane region" description="Helical" evidence="5">
    <location>
        <begin position="340"/>
        <end position="366"/>
    </location>
</feature>
<name>A0ABS0C3Y4_9NOCA</name>
<dbReference type="EMBL" id="JADLRE010000005">
    <property type="protein sequence ID" value="MBF6225099.1"/>
    <property type="molecule type" value="Genomic_DNA"/>
</dbReference>
<feature type="transmembrane region" description="Helical" evidence="5">
    <location>
        <begin position="182"/>
        <end position="202"/>
    </location>
</feature>
<keyword evidence="4 5" id="KW-0472">Membrane</keyword>
<feature type="transmembrane region" description="Helical" evidence="5">
    <location>
        <begin position="455"/>
        <end position="475"/>
    </location>
</feature>
<proteinExistence type="predicted"/>
<feature type="transmembrane region" description="Helical" evidence="5">
    <location>
        <begin position="122"/>
        <end position="143"/>
    </location>
</feature>
<feature type="transmembrane region" description="Helical" evidence="5">
    <location>
        <begin position="33"/>
        <end position="51"/>
    </location>
</feature>
<dbReference type="PANTHER" id="PTHR42718:SF42">
    <property type="entry name" value="EXPORT PROTEIN"/>
    <property type="match status" value="1"/>
</dbReference>
<reference evidence="7 8" key="1">
    <citation type="submission" date="2020-10" db="EMBL/GenBank/DDBJ databases">
        <title>Identification of Nocardia species via Next-generation sequencing and recognition of intraspecies genetic diversity.</title>
        <authorList>
            <person name="Li P."/>
            <person name="Li P."/>
            <person name="Lu B."/>
        </authorList>
    </citation>
    <scope>NUCLEOTIDE SEQUENCE [LARGE SCALE GENOMIC DNA]</scope>
    <source>
        <strain evidence="7 8">N-11</strain>
    </source>
</reference>
<dbReference type="Gene3D" id="1.20.1720.10">
    <property type="entry name" value="Multidrug resistance protein D"/>
    <property type="match status" value="1"/>
</dbReference>
<feature type="transmembrane region" description="Helical" evidence="5">
    <location>
        <begin position="315"/>
        <end position="334"/>
    </location>
</feature>
<feature type="domain" description="Major facilitator superfamily (MFS) profile" evidence="6">
    <location>
        <begin position="1"/>
        <end position="481"/>
    </location>
</feature>
<evidence type="ECO:0000256" key="2">
    <source>
        <dbReference type="ARBA" id="ARBA00022692"/>
    </source>
</evidence>
<dbReference type="SUPFAM" id="SSF103473">
    <property type="entry name" value="MFS general substrate transporter"/>
    <property type="match status" value="1"/>
</dbReference>
<dbReference type="Proteomes" id="UP000807309">
    <property type="component" value="Unassembled WGS sequence"/>
</dbReference>
<protein>
    <submittedName>
        <fullName evidence="7">MFS transporter</fullName>
    </submittedName>
</protein>
<evidence type="ECO:0000256" key="5">
    <source>
        <dbReference type="SAM" id="Phobius"/>
    </source>
</evidence>
<evidence type="ECO:0000256" key="1">
    <source>
        <dbReference type="ARBA" id="ARBA00004651"/>
    </source>
</evidence>
<evidence type="ECO:0000313" key="8">
    <source>
        <dbReference type="Proteomes" id="UP000807309"/>
    </source>
</evidence>
<dbReference type="InterPro" id="IPR020846">
    <property type="entry name" value="MFS_dom"/>
</dbReference>
<dbReference type="PROSITE" id="PS50850">
    <property type="entry name" value="MFS"/>
    <property type="match status" value="1"/>
</dbReference>
<keyword evidence="2 5" id="KW-0812">Transmembrane</keyword>
<keyword evidence="3 5" id="KW-1133">Transmembrane helix</keyword>
<comment type="subcellular location">
    <subcellularLocation>
        <location evidence="1">Cell membrane</location>
        <topology evidence="1">Multi-pass membrane protein</topology>
    </subcellularLocation>
</comment>
<keyword evidence="8" id="KW-1185">Reference proteome</keyword>
<dbReference type="PANTHER" id="PTHR42718">
    <property type="entry name" value="MAJOR FACILITATOR SUPERFAMILY MULTIDRUG TRANSPORTER MFSC"/>
    <property type="match status" value="1"/>
</dbReference>
<feature type="transmembrane region" description="Helical" evidence="5">
    <location>
        <begin position="214"/>
        <end position="231"/>
    </location>
</feature>
<accession>A0ABS0C3Y4</accession>
<dbReference type="InterPro" id="IPR036259">
    <property type="entry name" value="MFS_trans_sf"/>
</dbReference>
<evidence type="ECO:0000313" key="7">
    <source>
        <dbReference type="EMBL" id="MBF6225099.1"/>
    </source>
</evidence>
<feature type="transmembrane region" description="Helical" evidence="5">
    <location>
        <begin position="252"/>
        <end position="272"/>
    </location>
</feature>
<evidence type="ECO:0000256" key="4">
    <source>
        <dbReference type="ARBA" id="ARBA00023136"/>
    </source>
</evidence>
<feature type="transmembrane region" description="Helical" evidence="5">
    <location>
        <begin position="149"/>
        <end position="170"/>
    </location>
</feature>
<dbReference type="InterPro" id="IPR011701">
    <property type="entry name" value="MFS"/>
</dbReference>
<feature type="transmembrane region" description="Helical" evidence="5">
    <location>
        <begin position="87"/>
        <end position="110"/>
    </location>
</feature>
<comment type="caution">
    <text evidence="7">The sequence shown here is derived from an EMBL/GenBank/DDBJ whole genome shotgun (WGS) entry which is preliminary data.</text>
</comment>
<dbReference type="CDD" id="cd17321">
    <property type="entry name" value="MFS_MMR_MDR_like"/>
    <property type="match status" value="1"/>
</dbReference>
<evidence type="ECO:0000256" key="3">
    <source>
        <dbReference type="ARBA" id="ARBA00022989"/>
    </source>
</evidence>
<feature type="transmembrane region" description="Helical" evidence="5">
    <location>
        <begin position="278"/>
        <end position="303"/>
    </location>
</feature>